<dbReference type="CDD" id="cd13646">
    <property type="entry name" value="PBP2_EcHMBS_like"/>
    <property type="match status" value="1"/>
</dbReference>
<comment type="pathway">
    <text evidence="2">Porphyrin-containing compound metabolism; protoporphyrin-IX biosynthesis; coproporphyrinogen-III from 5-aminolevulinate: step 2/4.</text>
</comment>
<dbReference type="PROSITE" id="PS00533">
    <property type="entry name" value="PORPHOBILINOGEN_DEAM"/>
    <property type="match status" value="1"/>
</dbReference>
<reference evidence="12 13" key="1">
    <citation type="submission" date="2017-04" db="EMBL/GenBank/DDBJ databases">
        <authorList>
            <person name="Afonso C.L."/>
            <person name="Miller P.J."/>
            <person name="Scott M.A."/>
            <person name="Spackman E."/>
            <person name="Goraichik I."/>
            <person name="Dimitrov K.M."/>
            <person name="Suarez D.L."/>
            <person name="Swayne D.E."/>
        </authorList>
    </citation>
    <scope>NUCLEOTIDE SEQUENCE [LARGE SCALE GENOMIC DNA]</scope>
    <source>
        <strain evidence="12 13">DSM 11270</strain>
    </source>
</reference>
<protein>
    <recommendedName>
        <fullName evidence="9">Porphobilinogen deaminase</fullName>
        <shortName evidence="9">PBG</shortName>
        <ecNumber evidence="9">2.5.1.61</ecNumber>
    </recommendedName>
    <alternativeName>
        <fullName evidence="9">Hydroxymethylbilane synthase</fullName>
        <shortName evidence="9">HMBS</shortName>
    </alternativeName>
    <alternativeName>
        <fullName evidence="9">Pre-uroporphyrinogen synthase</fullName>
    </alternativeName>
</protein>
<accession>A0A1W1VLK9</accession>
<organism evidence="12 13">
    <name type="scientific">Desulfonispora thiosulfatigenes DSM 11270</name>
    <dbReference type="NCBI Taxonomy" id="656914"/>
    <lineage>
        <taxon>Bacteria</taxon>
        <taxon>Bacillati</taxon>
        <taxon>Bacillota</taxon>
        <taxon>Clostridia</taxon>
        <taxon>Eubacteriales</taxon>
        <taxon>Peptococcaceae</taxon>
        <taxon>Desulfonispora</taxon>
    </lineage>
</organism>
<evidence type="ECO:0000313" key="13">
    <source>
        <dbReference type="Proteomes" id="UP000192731"/>
    </source>
</evidence>
<comment type="cofactor">
    <cofactor evidence="9">
        <name>dipyrromethane</name>
        <dbReference type="ChEBI" id="CHEBI:60342"/>
    </cofactor>
    <text evidence="9">Binds 1 dipyrromethane group covalently.</text>
</comment>
<dbReference type="PANTHER" id="PTHR11557:SF0">
    <property type="entry name" value="PORPHOBILINOGEN DEAMINASE"/>
    <property type="match status" value="1"/>
</dbReference>
<dbReference type="AlphaFoldDB" id="A0A1W1VLK9"/>
<dbReference type="RefSeq" id="WP_084053983.1">
    <property type="nucleotide sequence ID" value="NZ_FWWT01000022.1"/>
</dbReference>
<gene>
    <name evidence="9" type="primary">hemC</name>
    <name evidence="12" type="ORF">SAMN00017405_0161</name>
</gene>
<comment type="subunit">
    <text evidence="5 9">Monomer.</text>
</comment>
<dbReference type="GO" id="GO:0005737">
    <property type="term" value="C:cytoplasm"/>
    <property type="evidence" value="ECO:0007669"/>
    <property type="project" value="UniProtKB-UniRule"/>
</dbReference>
<comment type="catalytic activity">
    <reaction evidence="8 9">
        <text>4 porphobilinogen + H2O = hydroxymethylbilane + 4 NH4(+)</text>
        <dbReference type="Rhea" id="RHEA:13185"/>
        <dbReference type="ChEBI" id="CHEBI:15377"/>
        <dbReference type="ChEBI" id="CHEBI:28938"/>
        <dbReference type="ChEBI" id="CHEBI:57845"/>
        <dbReference type="ChEBI" id="CHEBI:58126"/>
        <dbReference type="EC" id="2.5.1.61"/>
    </reaction>
</comment>
<evidence type="ECO:0000256" key="4">
    <source>
        <dbReference type="ARBA" id="ARBA00005638"/>
    </source>
</evidence>
<dbReference type="HAMAP" id="MF_00260">
    <property type="entry name" value="Porphobil_deam"/>
    <property type="match status" value="1"/>
</dbReference>
<keyword evidence="6 9" id="KW-0808">Transferase</keyword>
<dbReference type="Proteomes" id="UP000192731">
    <property type="component" value="Unassembled WGS sequence"/>
</dbReference>
<evidence type="ECO:0000256" key="6">
    <source>
        <dbReference type="ARBA" id="ARBA00022679"/>
    </source>
</evidence>
<dbReference type="Pfam" id="PF03900">
    <property type="entry name" value="Porphobil_deamC"/>
    <property type="match status" value="1"/>
</dbReference>
<evidence type="ECO:0000259" key="11">
    <source>
        <dbReference type="Pfam" id="PF03900"/>
    </source>
</evidence>
<dbReference type="STRING" id="656914.SAMN00017405_0161"/>
<dbReference type="GO" id="GO:0004418">
    <property type="term" value="F:hydroxymethylbilane synthase activity"/>
    <property type="evidence" value="ECO:0007669"/>
    <property type="project" value="UniProtKB-UniRule"/>
</dbReference>
<comment type="function">
    <text evidence="1 9">Tetrapolymerization of the monopyrrole PBG into the hydroxymethylbilane pre-uroporphyrinogen in several discrete steps.</text>
</comment>
<dbReference type="PIRSF" id="PIRSF001438">
    <property type="entry name" value="4pyrrol_synth_OHMeBilane_synth"/>
    <property type="match status" value="1"/>
</dbReference>
<dbReference type="InterPro" id="IPR022418">
    <property type="entry name" value="Porphobilinogen_deaminase_C"/>
</dbReference>
<dbReference type="InterPro" id="IPR022417">
    <property type="entry name" value="Porphobilin_deaminase_N"/>
</dbReference>
<comment type="miscellaneous">
    <text evidence="9">The porphobilinogen subunits are added to the dipyrromethane group.</text>
</comment>
<dbReference type="PRINTS" id="PR00151">
    <property type="entry name" value="PORPHBDMNASE"/>
</dbReference>
<dbReference type="InterPro" id="IPR036803">
    <property type="entry name" value="Porphobilinogen_deaminase_C_sf"/>
</dbReference>
<evidence type="ECO:0000256" key="8">
    <source>
        <dbReference type="ARBA" id="ARBA00048169"/>
    </source>
</evidence>
<dbReference type="EMBL" id="FWWT01000022">
    <property type="protein sequence ID" value="SMB94173.1"/>
    <property type="molecule type" value="Genomic_DNA"/>
</dbReference>
<dbReference type="OrthoDB" id="9810298at2"/>
<dbReference type="FunFam" id="3.30.160.40:FF:000002">
    <property type="entry name" value="Porphobilinogen deaminase"/>
    <property type="match status" value="1"/>
</dbReference>
<dbReference type="SUPFAM" id="SSF54782">
    <property type="entry name" value="Porphobilinogen deaminase (hydroxymethylbilane synthase), C-terminal domain"/>
    <property type="match status" value="1"/>
</dbReference>
<dbReference type="NCBIfam" id="TIGR00212">
    <property type="entry name" value="hemC"/>
    <property type="match status" value="1"/>
</dbReference>
<name>A0A1W1VLK9_DESTI</name>
<comment type="pathway">
    <text evidence="3">Porphyrin-containing compound metabolism; chlorophyll biosynthesis.</text>
</comment>
<dbReference type="PANTHER" id="PTHR11557">
    <property type="entry name" value="PORPHOBILINOGEN DEAMINASE"/>
    <property type="match status" value="1"/>
</dbReference>
<dbReference type="Gene3D" id="3.40.190.10">
    <property type="entry name" value="Periplasmic binding protein-like II"/>
    <property type="match status" value="2"/>
</dbReference>
<keyword evidence="13" id="KW-1185">Reference proteome</keyword>
<evidence type="ECO:0000256" key="1">
    <source>
        <dbReference type="ARBA" id="ARBA00002869"/>
    </source>
</evidence>
<evidence type="ECO:0000256" key="2">
    <source>
        <dbReference type="ARBA" id="ARBA00004735"/>
    </source>
</evidence>
<dbReference type="FunFam" id="3.40.190.10:FF:000004">
    <property type="entry name" value="Porphobilinogen deaminase"/>
    <property type="match status" value="1"/>
</dbReference>
<evidence type="ECO:0000256" key="3">
    <source>
        <dbReference type="ARBA" id="ARBA00005173"/>
    </source>
</evidence>
<evidence type="ECO:0000256" key="9">
    <source>
        <dbReference type="HAMAP-Rule" id="MF_00260"/>
    </source>
</evidence>
<dbReference type="Gene3D" id="3.30.160.40">
    <property type="entry name" value="Porphobilinogen deaminase, C-terminal domain"/>
    <property type="match status" value="1"/>
</dbReference>
<comment type="similarity">
    <text evidence="4 9">Belongs to the HMBS family.</text>
</comment>
<proteinExistence type="inferred from homology"/>
<feature type="modified residue" description="S-(dipyrrolylmethanemethyl)cysteine" evidence="9">
    <location>
        <position position="241"/>
    </location>
</feature>
<keyword evidence="7 9" id="KW-0627">Porphyrin biosynthesis</keyword>
<feature type="domain" description="Porphobilinogen deaminase C-terminal" evidence="11">
    <location>
        <begin position="226"/>
        <end position="294"/>
    </location>
</feature>
<dbReference type="GO" id="GO:0006782">
    <property type="term" value="P:protoporphyrinogen IX biosynthetic process"/>
    <property type="evidence" value="ECO:0007669"/>
    <property type="project" value="UniProtKB-UniRule"/>
</dbReference>
<evidence type="ECO:0000313" key="12">
    <source>
        <dbReference type="EMBL" id="SMB94173.1"/>
    </source>
</evidence>
<feature type="domain" description="Porphobilinogen deaminase N-terminal" evidence="10">
    <location>
        <begin position="5"/>
        <end position="212"/>
    </location>
</feature>
<dbReference type="FunFam" id="3.40.190.10:FF:000005">
    <property type="entry name" value="Porphobilinogen deaminase"/>
    <property type="match status" value="1"/>
</dbReference>
<dbReference type="InterPro" id="IPR022419">
    <property type="entry name" value="Porphobilin_deaminase_cofac_BS"/>
</dbReference>
<evidence type="ECO:0000259" key="10">
    <source>
        <dbReference type="Pfam" id="PF01379"/>
    </source>
</evidence>
<sequence length="306" mass="34031">MKKCIRVGSRKSQLALWQSEFVISLLKERNPEYTFELIPISTKGDKLLDVALSKIGDKGLFTKELENALLENRIDFAVHSMKDIPTVLPEGLIISAITERHDSRDVLISKNMVLFDDLPKGAKVGTSSLRRRSQILNKRPDLSIEDIRGNLNTRLKKMETENFDAIVIAAAGVERLGWHDKITQKLDFSLSLPAVGQGALGIETRENDEEILKVIDTINHPETNSCVTAERSLLRYLEGGCQIPIGAHALIKDGKMFIEAMVASLDGKILIRDNLEGNIEDAKELGITLAEKLKAQGAVKILEEIR</sequence>
<evidence type="ECO:0000256" key="5">
    <source>
        <dbReference type="ARBA" id="ARBA00011245"/>
    </source>
</evidence>
<dbReference type="EC" id="2.5.1.61" evidence="9"/>
<dbReference type="SUPFAM" id="SSF53850">
    <property type="entry name" value="Periplasmic binding protein-like II"/>
    <property type="match status" value="1"/>
</dbReference>
<dbReference type="Pfam" id="PF01379">
    <property type="entry name" value="Porphobil_deam"/>
    <property type="match status" value="1"/>
</dbReference>
<evidence type="ECO:0000256" key="7">
    <source>
        <dbReference type="ARBA" id="ARBA00023244"/>
    </source>
</evidence>
<dbReference type="InterPro" id="IPR000860">
    <property type="entry name" value="HemC"/>
</dbReference>